<feature type="transmembrane region" description="Helical" evidence="1">
    <location>
        <begin position="35"/>
        <end position="57"/>
    </location>
</feature>
<gene>
    <name evidence="2" type="ORF">AT15_01690</name>
</gene>
<dbReference type="PATRIC" id="fig|1453497.3.peg.340"/>
<accession>A0A176K0G9</accession>
<organism evidence="2 3">
    <name type="scientific">Kosmotoga arenicorallina S304</name>
    <dbReference type="NCBI Taxonomy" id="1453497"/>
    <lineage>
        <taxon>Bacteria</taxon>
        <taxon>Thermotogati</taxon>
        <taxon>Thermotogota</taxon>
        <taxon>Thermotogae</taxon>
        <taxon>Kosmotogales</taxon>
        <taxon>Kosmotogaceae</taxon>
        <taxon>Kosmotoga</taxon>
    </lineage>
</organism>
<dbReference type="OrthoDB" id="48631at2"/>
<dbReference type="AlphaFoldDB" id="A0A176K0G9"/>
<evidence type="ECO:0000313" key="2">
    <source>
        <dbReference type="EMBL" id="OAA29773.1"/>
    </source>
</evidence>
<sequence length="106" mass="11550">MKIFIAIAFLISFGALCFGFSGVDKYLHFSVSFSAYGFSSYFLGDIGGLIFTSSIGIGKEVRDFFSPFGTAEIGDLLADMAGIIAARIYINEQFASKPLIVLYILF</sequence>
<dbReference type="STRING" id="1453497.AT15_01690"/>
<dbReference type="RefSeq" id="WP_068348054.1">
    <property type="nucleotide sequence ID" value="NZ_JFHK01000017.1"/>
</dbReference>
<name>A0A176K0G9_9BACT</name>
<dbReference type="Proteomes" id="UP000077339">
    <property type="component" value="Unassembled WGS sequence"/>
</dbReference>
<keyword evidence="1" id="KW-0812">Transmembrane</keyword>
<keyword evidence="1" id="KW-0472">Membrane</keyword>
<evidence type="ECO:0000313" key="3">
    <source>
        <dbReference type="Proteomes" id="UP000077339"/>
    </source>
</evidence>
<comment type="caution">
    <text evidence="2">The sequence shown here is derived from an EMBL/GenBank/DDBJ whole genome shotgun (WGS) entry which is preliminary data.</text>
</comment>
<keyword evidence="1" id="KW-1133">Transmembrane helix</keyword>
<proteinExistence type="predicted"/>
<dbReference type="EMBL" id="JFHK01000017">
    <property type="protein sequence ID" value="OAA29773.1"/>
    <property type="molecule type" value="Genomic_DNA"/>
</dbReference>
<protein>
    <submittedName>
        <fullName evidence="2">Uncharacterized protein</fullName>
    </submittedName>
</protein>
<evidence type="ECO:0000256" key="1">
    <source>
        <dbReference type="SAM" id="Phobius"/>
    </source>
</evidence>
<keyword evidence="3" id="KW-1185">Reference proteome</keyword>
<reference evidence="2 3" key="1">
    <citation type="submission" date="2014-02" db="EMBL/GenBank/DDBJ databases">
        <title>Kosmotoga genome sequencing.</title>
        <authorList>
            <person name="Pollo S.M."/>
            <person name="Charchuk R."/>
            <person name="Nesbo C.L."/>
        </authorList>
    </citation>
    <scope>NUCLEOTIDE SEQUENCE [LARGE SCALE GENOMIC DNA]</scope>
    <source>
        <strain evidence="2 3">S304</strain>
    </source>
</reference>